<dbReference type="SUPFAM" id="SSF52317">
    <property type="entry name" value="Class I glutamine amidotransferase-like"/>
    <property type="match status" value="1"/>
</dbReference>
<evidence type="ECO:0000259" key="2">
    <source>
        <dbReference type="PROSITE" id="PS51698"/>
    </source>
</evidence>
<dbReference type="PROSITE" id="PS51698">
    <property type="entry name" value="U_BOX"/>
    <property type="match status" value="1"/>
</dbReference>
<dbReference type="InterPro" id="IPR029062">
    <property type="entry name" value="Class_I_gatase-like"/>
</dbReference>
<dbReference type="Gene3D" id="3.30.40.10">
    <property type="entry name" value="Zinc/RING finger domain, C3HC4 (zinc finger)"/>
    <property type="match status" value="1"/>
</dbReference>
<evidence type="ECO:0000313" key="3">
    <source>
        <dbReference type="EMBL" id="CAF2010016.1"/>
    </source>
</evidence>
<dbReference type="PANTHER" id="PTHR46573">
    <property type="entry name" value="WD REPEAT, SAM AND U-BOX DOMAIN-CONTAINING PROTEIN 1"/>
    <property type="match status" value="1"/>
</dbReference>
<keyword evidence="1" id="KW-0812">Transmembrane</keyword>
<dbReference type="Pfam" id="PF04564">
    <property type="entry name" value="U-box"/>
    <property type="match status" value="1"/>
</dbReference>
<dbReference type="GO" id="GO:0016567">
    <property type="term" value="P:protein ubiquitination"/>
    <property type="evidence" value="ECO:0007669"/>
    <property type="project" value="InterPro"/>
</dbReference>
<dbReference type="InterPro" id="IPR013083">
    <property type="entry name" value="Znf_RING/FYVE/PHD"/>
</dbReference>
<keyword evidence="1" id="KW-0472">Membrane</keyword>
<dbReference type="EMBL" id="CAJNRF010001462">
    <property type="protein sequence ID" value="CAF2010016.1"/>
    <property type="molecule type" value="Genomic_DNA"/>
</dbReference>
<sequence length="432" mass="47485">MPDPVGLCCPITQELFVDPVIAEDGQTYERAAIVRWLQNGNQTSPISRAYITIAGLRPVFAIKQQVEEYKNRQNASKNVVAGRSIIEIDQAQKSSVFDLPNPNNFNGAEVKLPYCTDDHAVGAVQGPMYTQAHRQTRLHRETDALLQTPTPRGIQDHRICTSNTRPIHVPQRSYQCRSNCCETQKRCVLCCMFITAVLLCAIVGGILNAKQKSAHKRALLLSDDQSALLQPLINRLQDSGITTTYVQNGTATYSGLPDARVFDVVILITGDLKENDMPISGQLAIVNAQQFNGTGVVMTEWAAYHVSKNRWQTLSQLLLSKQTMNGFTNTLTFSLILNNHPIWTGLPKTFITAIQMDVSRLGVPVNGASILANCTECASKKIGVVVRPRVGVDGRIVQIAHAGHSGGNRVWAVDDNITTMMVNAVRWAAKLI</sequence>
<feature type="transmembrane region" description="Helical" evidence="1">
    <location>
        <begin position="187"/>
        <end position="207"/>
    </location>
</feature>
<feature type="domain" description="U-box" evidence="2">
    <location>
        <begin position="2"/>
        <end position="76"/>
    </location>
</feature>
<proteinExistence type="predicted"/>
<dbReference type="PANTHER" id="PTHR46573:SF1">
    <property type="entry name" value="WD REPEAT, SAM AND U-BOX DOMAIN-CONTAINING PROTEIN 1"/>
    <property type="match status" value="1"/>
</dbReference>
<dbReference type="SMART" id="SM00504">
    <property type="entry name" value="Ubox"/>
    <property type="match status" value="1"/>
</dbReference>
<dbReference type="GO" id="GO:0004842">
    <property type="term" value="F:ubiquitin-protein transferase activity"/>
    <property type="evidence" value="ECO:0007669"/>
    <property type="project" value="InterPro"/>
</dbReference>
<accession>A0A816MX70</accession>
<organism evidence="3 4">
    <name type="scientific">Rotaria magnacalcarata</name>
    <dbReference type="NCBI Taxonomy" id="392030"/>
    <lineage>
        <taxon>Eukaryota</taxon>
        <taxon>Metazoa</taxon>
        <taxon>Spiralia</taxon>
        <taxon>Gnathifera</taxon>
        <taxon>Rotifera</taxon>
        <taxon>Eurotatoria</taxon>
        <taxon>Bdelloidea</taxon>
        <taxon>Philodinida</taxon>
        <taxon>Philodinidae</taxon>
        <taxon>Rotaria</taxon>
    </lineage>
</organism>
<gene>
    <name evidence="3" type="ORF">WKI299_LOCUS5167</name>
</gene>
<protein>
    <recommendedName>
        <fullName evidence="2">U-box domain-containing protein</fullName>
    </recommendedName>
</protein>
<keyword evidence="1" id="KW-1133">Transmembrane helix</keyword>
<dbReference type="AlphaFoldDB" id="A0A816MX70"/>
<name>A0A816MX70_9BILA</name>
<evidence type="ECO:0000256" key="1">
    <source>
        <dbReference type="SAM" id="Phobius"/>
    </source>
</evidence>
<dbReference type="SUPFAM" id="SSF57850">
    <property type="entry name" value="RING/U-box"/>
    <property type="match status" value="1"/>
</dbReference>
<dbReference type="CDD" id="cd16655">
    <property type="entry name" value="RING-Ubox_WDSUB1-like"/>
    <property type="match status" value="1"/>
</dbReference>
<dbReference type="Proteomes" id="UP000663856">
    <property type="component" value="Unassembled WGS sequence"/>
</dbReference>
<dbReference type="Gene3D" id="3.40.50.880">
    <property type="match status" value="1"/>
</dbReference>
<dbReference type="InterPro" id="IPR052085">
    <property type="entry name" value="WD-SAM-U-box"/>
</dbReference>
<evidence type="ECO:0000313" key="4">
    <source>
        <dbReference type="Proteomes" id="UP000663856"/>
    </source>
</evidence>
<reference evidence="3" key="1">
    <citation type="submission" date="2021-02" db="EMBL/GenBank/DDBJ databases">
        <authorList>
            <person name="Nowell W R."/>
        </authorList>
    </citation>
    <scope>NUCLEOTIDE SEQUENCE</scope>
</reference>
<dbReference type="InterPro" id="IPR003613">
    <property type="entry name" value="Ubox_domain"/>
</dbReference>
<comment type="caution">
    <text evidence="3">The sequence shown here is derived from an EMBL/GenBank/DDBJ whole genome shotgun (WGS) entry which is preliminary data.</text>
</comment>